<evidence type="ECO:0000313" key="2">
    <source>
        <dbReference type="Proteomes" id="UP000290819"/>
    </source>
</evidence>
<comment type="caution">
    <text evidence="1">The sequence shown here is derived from an EMBL/GenBank/DDBJ whole genome shotgun (WGS) entry which is preliminary data.</text>
</comment>
<accession>A0A4Q1UXS9</accession>
<gene>
    <name evidence="1" type="ORF">B5V03_25995</name>
</gene>
<dbReference type="AlphaFoldDB" id="A0A4Q1UXS9"/>
<sequence length="107" mass="11615">MAGLAVTCLGAGAALAATNKPDPKLVWPKDNRFTCSGVLAEEQGILLLTPDQNMLTWCDADIDDKYRSRVLNVCKLGDRCEIKGTIRGHGAFGWVEINSIVRTVSPR</sequence>
<evidence type="ECO:0000313" key="1">
    <source>
        <dbReference type="EMBL" id="RXT41957.1"/>
    </source>
</evidence>
<protein>
    <submittedName>
        <fullName evidence="1">Uncharacterized protein</fullName>
    </submittedName>
</protein>
<name>A0A4Q1UXS9_9BRAD</name>
<keyword evidence="2" id="KW-1185">Reference proteome</keyword>
<organism evidence="1 2">
    <name type="scientific">Bradyrhizobium betae</name>
    <dbReference type="NCBI Taxonomy" id="244734"/>
    <lineage>
        <taxon>Bacteria</taxon>
        <taxon>Pseudomonadati</taxon>
        <taxon>Pseudomonadota</taxon>
        <taxon>Alphaproteobacteria</taxon>
        <taxon>Hyphomicrobiales</taxon>
        <taxon>Nitrobacteraceae</taxon>
        <taxon>Bradyrhizobium</taxon>
    </lineage>
</organism>
<proteinExistence type="predicted"/>
<dbReference type="Proteomes" id="UP000290819">
    <property type="component" value="Unassembled WGS sequence"/>
</dbReference>
<reference evidence="1 2" key="1">
    <citation type="submission" date="2017-03" db="EMBL/GenBank/DDBJ databases">
        <authorList>
            <person name="Safronova V.I."/>
            <person name="Sazanova A.L."/>
            <person name="Chirak E.R."/>
        </authorList>
    </citation>
    <scope>NUCLEOTIDE SEQUENCE [LARGE SCALE GENOMIC DNA]</scope>
    <source>
        <strain evidence="1 2">Opo-243</strain>
    </source>
</reference>
<dbReference type="EMBL" id="MZXW01000035">
    <property type="protein sequence ID" value="RXT41957.1"/>
    <property type="molecule type" value="Genomic_DNA"/>
</dbReference>